<dbReference type="SUPFAM" id="SSF53098">
    <property type="entry name" value="Ribonuclease H-like"/>
    <property type="match status" value="1"/>
</dbReference>
<dbReference type="GO" id="GO:0005829">
    <property type="term" value="C:cytosol"/>
    <property type="evidence" value="ECO:0007669"/>
    <property type="project" value="TreeGrafter"/>
</dbReference>
<dbReference type="GO" id="GO:0016788">
    <property type="term" value="F:hydrolase activity, acting on ester bonds"/>
    <property type="evidence" value="ECO:0007669"/>
    <property type="project" value="UniProtKB-UniRule"/>
</dbReference>
<dbReference type="NCBIfam" id="TIGR00250">
    <property type="entry name" value="RNAse_H_YqgF"/>
    <property type="match status" value="1"/>
</dbReference>
<comment type="function">
    <text evidence="5">Could be a nuclease involved in processing of the 5'-end of pre-16S rRNA.</text>
</comment>
<protein>
    <recommendedName>
        <fullName evidence="5">Putative pre-16S rRNA nuclease</fullName>
        <ecNumber evidence="5">3.1.-.-</ecNumber>
    </recommendedName>
</protein>
<feature type="domain" description="YqgF/RNase H-like" evidence="7">
    <location>
        <begin position="39"/>
        <end position="139"/>
    </location>
</feature>
<evidence type="ECO:0000256" key="1">
    <source>
        <dbReference type="ARBA" id="ARBA00022490"/>
    </source>
</evidence>
<dbReference type="GO" id="GO:0000967">
    <property type="term" value="P:rRNA 5'-end processing"/>
    <property type="evidence" value="ECO:0007669"/>
    <property type="project" value="UniProtKB-UniRule"/>
</dbReference>
<dbReference type="Pfam" id="PF03652">
    <property type="entry name" value="RuvX"/>
    <property type="match status" value="1"/>
</dbReference>
<reference evidence="8 9" key="1">
    <citation type="submission" date="2019-02" db="EMBL/GenBank/DDBJ databases">
        <title>Deep-cultivation of Planctomycetes and their phenomic and genomic characterization uncovers novel biology.</title>
        <authorList>
            <person name="Wiegand S."/>
            <person name="Jogler M."/>
            <person name="Boedeker C."/>
            <person name="Pinto D."/>
            <person name="Vollmers J."/>
            <person name="Rivas-Marin E."/>
            <person name="Kohn T."/>
            <person name="Peeters S.H."/>
            <person name="Heuer A."/>
            <person name="Rast P."/>
            <person name="Oberbeckmann S."/>
            <person name="Bunk B."/>
            <person name="Jeske O."/>
            <person name="Meyerdierks A."/>
            <person name="Storesund J.E."/>
            <person name="Kallscheuer N."/>
            <person name="Luecker S."/>
            <person name="Lage O.M."/>
            <person name="Pohl T."/>
            <person name="Merkel B.J."/>
            <person name="Hornburger P."/>
            <person name="Mueller R.-W."/>
            <person name="Bruemmer F."/>
            <person name="Labrenz M."/>
            <person name="Spormann A.M."/>
            <person name="Op den Camp H."/>
            <person name="Overmann J."/>
            <person name="Amann R."/>
            <person name="Jetten M.S.M."/>
            <person name="Mascher T."/>
            <person name="Medema M.H."/>
            <person name="Devos D.P."/>
            <person name="Kaster A.-K."/>
            <person name="Ovreas L."/>
            <person name="Rohde M."/>
            <person name="Galperin M.Y."/>
            <person name="Jogler C."/>
        </authorList>
    </citation>
    <scope>NUCLEOTIDE SEQUENCE [LARGE SCALE GENOMIC DNA]</scope>
    <source>
        <strain evidence="8 9">ETA_A1</strain>
    </source>
</reference>
<feature type="region of interest" description="Disordered" evidence="6">
    <location>
        <begin position="1"/>
        <end position="41"/>
    </location>
</feature>
<gene>
    <name evidence="8" type="primary">yrrK</name>
    <name evidence="8" type="ORF">ETAA1_52400</name>
</gene>
<dbReference type="InterPro" id="IPR037027">
    <property type="entry name" value="YqgF/RNaseH-like_dom_sf"/>
</dbReference>
<evidence type="ECO:0000256" key="5">
    <source>
        <dbReference type="HAMAP-Rule" id="MF_00651"/>
    </source>
</evidence>
<accession>A0A517Y0L5</accession>
<keyword evidence="4 5" id="KW-0378">Hydrolase</keyword>
<dbReference type="HAMAP" id="MF_00651">
    <property type="entry name" value="Nuclease_YqgF"/>
    <property type="match status" value="1"/>
</dbReference>
<comment type="similarity">
    <text evidence="5">Belongs to the YqgF HJR family.</text>
</comment>
<dbReference type="EMBL" id="CP036273">
    <property type="protein sequence ID" value="QDU23248.1"/>
    <property type="molecule type" value="Genomic_DNA"/>
</dbReference>
<evidence type="ECO:0000256" key="3">
    <source>
        <dbReference type="ARBA" id="ARBA00022722"/>
    </source>
</evidence>
<dbReference type="InterPro" id="IPR006641">
    <property type="entry name" value="YqgF/RNaseH-like_dom"/>
</dbReference>
<dbReference type="SMART" id="SM00732">
    <property type="entry name" value="YqgFc"/>
    <property type="match status" value="1"/>
</dbReference>
<dbReference type="AlphaFoldDB" id="A0A517Y0L5"/>
<evidence type="ECO:0000256" key="4">
    <source>
        <dbReference type="ARBA" id="ARBA00022801"/>
    </source>
</evidence>
<evidence type="ECO:0000256" key="6">
    <source>
        <dbReference type="SAM" id="MobiDB-lite"/>
    </source>
</evidence>
<evidence type="ECO:0000313" key="8">
    <source>
        <dbReference type="EMBL" id="QDU23248.1"/>
    </source>
</evidence>
<dbReference type="InterPro" id="IPR012337">
    <property type="entry name" value="RNaseH-like_sf"/>
</dbReference>
<name>A0A517Y0L5_9BACT</name>
<keyword evidence="3 5" id="KW-0540">Nuclease</keyword>
<dbReference type="RefSeq" id="WP_145243364.1">
    <property type="nucleotide sequence ID" value="NZ_CP036273.1"/>
</dbReference>
<dbReference type="EC" id="3.1.-.-" evidence="5"/>
<evidence type="ECO:0000313" key="9">
    <source>
        <dbReference type="Proteomes" id="UP000319576"/>
    </source>
</evidence>
<organism evidence="8 9">
    <name type="scientific">Urbifossiella limnaea</name>
    <dbReference type="NCBI Taxonomy" id="2528023"/>
    <lineage>
        <taxon>Bacteria</taxon>
        <taxon>Pseudomonadati</taxon>
        <taxon>Planctomycetota</taxon>
        <taxon>Planctomycetia</taxon>
        <taxon>Gemmatales</taxon>
        <taxon>Gemmataceae</taxon>
        <taxon>Urbifossiella</taxon>
    </lineage>
</organism>
<keyword evidence="1 5" id="KW-0963">Cytoplasm</keyword>
<dbReference type="Gene3D" id="3.30.420.140">
    <property type="entry name" value="YqgF/RNase H-like domain"/>
    <property type="match status" value="1"/>
</dbReference>
<keyword evidence="2 5" id="KW-0690">Ribosome biogenesis</keyword>
<dbReference type="KEGG" id="uli:ETAA1_52400"/>
<keyword evidence="9" id="KW-1185">Reference proteome</keyword>
<proteinExistence type="inferred from homology"/>
<dbReference type="PANTHER" id="PTHR33317:SF4">
    <property type="entry name" value="POLYNUCLEOTIDYL TRANSFERASE, RIBONUCLEASE H-LIKE SUPERFAMILY PROTEIN"/>
    <property type="match status" value="1"/>
</dbReference>
<dbReference type="GO" id="GO:0004518">
    <property type="term" value="F:nuclease activity"/>
    <property type="evidence" value="ECO:0007669"/>
    <property type="project" value="UniProtKB-KW"/>
</dbReference>
<dbReference type="OrthoDB" id="9790539at2"/>
<dbReference type="Proteomes" id="UP000319576">
    <property type="component" value="Chromosome"/>
</dbReference>
<sequence>MTGGLRDSGTQGLRDSGTEEAGSTSVPASLSPPVPKSPGRLLGFDPGTVRIGLAVSDPDRLVASPLETYVVRGPALDGPYFAKLVAAERVVGVVVGLPLHTGGEEGIKAKESRVFGAWLAGVTGLPVVWWDERCTTAAAEDFLRLAKLNPKQRKERRDRVAAQLILQGYLDAGCPPEGTVVTPPEPAP</sequence>
<comment type="subcellular location">
    <subcellularLocation>
        <location evidence="5">Cytoplasm</location>
    </subcellularLocation>
</comment>
<dbReference type="InterPro" id="IPR005227">
    <property type="entry name" value="YqgF"/>
</dbReference>
<evidence type="ECO:0000259" key="7">
    <source>
        <dbReference type="SMART" id="SM00732"/>
    </source>
</evidence>
<dbReference type="CDD" id="cd16964">
    <property type="entry name" value="YqgF"/>
    <property type="match status" value="1"/>
</dbReference>
<dbReference type="PANTHER" id="PTHR33317">
    <property type="entry name" value="POLYNUCLEOTIDYL TRANSFERASE, RIBONUCLEASE H-LIKE SUPERFAMILY PROTEIN"/>
    <property type="match status" value="1"/>
</dbReference>
<evidence type="ECO:0000256" key="2">
    <source>
        <dbReference type="ARBA" id="ARBA00022517"/>
    </source>
</evidence>